<dbReference type="GO" id="GO:0036374">
    <property type="term" value="F:glutathione hydrolase activity"/>
    <property type="evidence" value="ECO:0007669"/>
    <property type="project" value="InterPro"/>
</dbReference>
<dbReference type="PANTHER" id="PTHR11686">
    <property type="entry name" value="GAMMA GLUTAMYL TRANSPEPTIDASE"/>
    <property type="match status" value="1"/>
</dbReference>
<dbReference type="InterPro" id="IPR029055">
    <property type="entry name" value="Ntn_hydrolases_N"/>
</dbReference>
<protein>
    <submittedName>
        <fullName evidence="4">Glutathione hydrolase 7</fullName>
    </submittedName>
</protein>
<dbReference type="Gene3D" id="3.60.20.40">
    <property type="match status" value="1"/>
</dbReference>
<dbReference type="PRINTS" id="PR01210">
    <property type="entry name" value="GGTRANSPTASE"/>
</dbReference>
<evidence type="ECO:0000313" key="5">
    <source>
        <dbReference type="Proteomes" id="UP001219518"/>
    </source>
</evidence>
<organism evidence="4 5">
    <name type="scientific">Frankliniella fusca</name>
    <dbReference type="NCBI Taxonomy" id="407009"/>
    <lineage>
        <taxon>Eukaryota</taxon>
        <taxon>Metazoa</taxon>
        <taxon>Ecdysozoa</taxon>
        <taxon>Arthropoda</taxon>
        <taxon>Hexapoda</taxon>
        <taxon>Insecta</taxon>
        <taxon>Pterygota</taxon>
        <taxon>Neoptera</taxon>
        <taxon>Paraneoptera</taxon>
        <taxon>Thysanoptera</taxon>
        <taxon>Terebrantia</taxon>
        <taxon>Thripoidea</taxon>
        <taxon>Thripidae</taxon>
        <taxon>Frankliniella</taxon>
    </lineage>
</organism>
<keyword evidence="4" id="KW-0378">Hydrolase</keyword>
<dbReference type="GO" id="GO:0006751">
    <property type="term" value="P:glutathione catabolic process"/>
    <property type="evidence" value="ECO:0007669"/>
    <property type="project" value="InterPro"/>
</dbReference>
<feature type="transmembrane region" description="Helical" evidence="3">
    <location>
        <begin position="65"/>
        <end position="86"/>
    </location>
</feature>
<reference evidence="4" key="1">
    <citation type="submission" date="2021-07" db="EMBL/GenBank/DDBJ databases">
        <authorList>
            <person name="Catto M.A."/>
            <person name="Jacobson A."/>
            <person name="Kennedy G."/>
            <person name="Labadie P."/>
            <person name="Hunt B.G."/>
            <person name="Srinivasan R."/>
        </authorList>
    </citation>
    <scope>NUCLEOTIDE SEQUENCE</scope>
    <source>
        <strain evidence="4">PL_HMW_Pooled</strain>
        <tissue evidence="4">Head</tissue>
    </source>
</reference>
<keyword evidence="5" id="KW-1185">Reference proteome</keyword>
<feature type="compositionally biased region" description="Low complexity" evidence="2">
    <location>
        <begin position="8"/>
        <end position="17"/>
    </location>
</feature>
<evidence type="ECO:0000256" key="1">
    <source>
        <dbReference type="PIRSR" id="PIRSR600101-2"/>
    </source>
</evidence>
<dbReference type="GO" id="GO:0005886">
    <property type="term" value="C:plasma membrane"/>
    <property type="evidence" value="ECO:0007669"/>
    <property type="project" value="TreeGrafter"/>
</dbReference>
<dbReference type="InterPro" id="IPR043137">
    <property type="entry name" value="GGT_ssub_C"/>
</dbReference>
<name>A0AAE1LGB3_9NEOP</name>
<proteinExistence type="predicted"/>
<dbReference type="Pfam" id="PF01019">
    <property type="entry name" value="G_glu_transpept"/>
    <property type="match status" value="3"/>
</dbReference>
<accession>A0AAE1LGB3</accession>
<feature type="region of interest" description="Disordered" evidence="2">
    <location>
        <begin position="1"/>
        <end position="41"/>
    </location>
</feature>
<reference evidence="4" key="2">
    <citation type="journal article" date="2023" name="BMC Genomics">
        <title>Pest status, molecular evolution, and epigenetic factors derived from the genome assembly of Frankliniella fusca, a thysanopteran phytovirus vector.</title>
        <authorList>
            <person name="Catto M.A."/>
            <person name="Labadie P.E."/>
            <person name="Jacobson A.L."/>
            <person name="Kennedy G.G."/>
            <person name="Srinivasan R."/>
            <person name="Hunt B.G."/>
        </authorList>
    </citation>
    <scope>NUCLEOTIDE SEQUENCE</scope>
    <source>
        <strain evidence="4">PL_HMW_Pooled</strain>
    </source>
</reference>
<dbReference type="SUPFAM" id="SSF56235">
    <property type="entry name" value="N-terminal nucleophile aminohydrolases (Ntn hydrolases)"/>
    <property type="match status" value="2"/>
</dbReference>
<evidence type="ECO:0000313" key="4">
    <source>
        <dbReference type="EMBL" id="KAK3918648.1"/>
    </source>
</evidence>
<keyword evidence="3" id="KW-0472">Membrane</keyword>
<feature type="binding site" evidence="1">
    <location>
        <position position="163"/>
    </location>
    <ligand>
        <name>L-glutamate</name>
        <dbReference type="ChEBI" id="CHEBI:29985"/>
    </ligand>
</feature>
<evidence type="ECO:0000256" key="3">
    <source>
        <dbReference type="SAM" id="Phobius"/>
    </source>
</evidence>
<evidence type="ECO:0000256" key="2">
    <source>
        <dbReference type="SAM" id="MobiDB-lite"/>
    </source>
</evidence>
<keyword evidence="3" id="KW-1133">Transmembrane helix</keyword>
<dbReference type="AlphaFoldDB" id="A0AAE1LGB3"/>
<dbReference type="InterPro" id="IPR000101">
    <property type="entry name" value="GGT_peptidase"/>
</dbReference>
<dbReference type="Proteomes" id="UP001219518">
    <property type="component" value="Unassembled WGS sequence"/>
</dbReference>
<gene>
    <name evidence="4" type="ORF">KUF71_007895</name>
</gene>
<comment type="caution">
    <text evidence="4">The sequence shown here is derived from an EMBL/GenBank/DDBJ whole genome shotgun (WGS) entry which is preliminary data.</text>
</comment>
<keyword evidence="3" id="KW-0812">Transmembrane</keyword>
<dbReference type="EMBL" id="JAHWGI010000960">
    <property type="protein sequence ID" value="KAK3918648.1"/>
    <property type="molecule type" value="Genomic_DNA"/>
</dbReference>
<sequence>MEAMRESTTVTDTGTTVIPDPYARPERTESIPLKGASSPSSSFISRICQNCLGFADDDAGDGLKFIIVTFFFLSVAVTVALAAQIYHGDFQVVPHGSVAADSKDCAIIGTDILKKGGNAVDAAVATTFCMGVVNPHITGLGGGGFMLVYDHRRREVLESLDFRETAPLSQSTWSPDLTGPNSVGVPGLVRGLFAAHKSRGKLGWEDVVRPAADLARNGFLVPSSLVTAKTHLNPRDEYNARIHDLVDTLEAGQILKLPSLASSLELIGREGPGAFYNGSIALEILSAVTGSSLTEADLFMYQPVTRESLQENFYGFDIIVPGAPSGGPLLLAALKSIQALNLSKKIGEESTPLLLLRQAQAIQQNYAAFYSESGDPNFSATSTPGTATFSPPETVASHVTAIDLNDLYVSVVSGHNSLFGSQVMTEGGFLLNNALTSFNGFSAGTKRVSAGVHFPMYPKPSNIINITKDSEVPEDDALLDHHSEATAVPHLDASAALPLEKQPGFHQSESLSVRRFKRSENTESEPRATVWGSSVANNELVGGKRPISLSVPVIAIESGQICGLRLVLGGSDASVVAQVLSNLLVLDGNLISSIESPRVRLSASGSNFSLEQSYVTHLSPLKRQQLVDLGVHIQSPATLNPSVNIVEKLGDALNSHSDSRGEGVASRF</sequence>
<dbReference type="PANTHER" id="PTHR11686:SF9">
    <property type="entry name" value="RE13973P"/>
    <property type="match status" value="1"/>
</dbReference>